<dbReference type="PROSITE" id="PS50987">
    <property type="entry name" value="HTH_ARSR_2"/>
    <property type="match status" value="1"/>
</dbReference>
<dbReference type="Pfam" id="PF12840">
    <property type="entry name" value="HTH_20"/>
    <property type="match status" value="1"/>
</dbReference>
<dbReference type="EMBL" id="FUKM01000017">
    <property type="protein sequence ID" value="SJN11140.1"/>
    <property type="molecule type" value="Genomic_DNA"/>
</dbReference>
<keyword evidence="2" id="KW-0238">DNA-binding</keyword>
<dbReference type="CDD" id="cd00090">
    <property type="entry name" value="HTH_ARSR"/>
    <property type="match status" value="1"/>
</dbReference>
<evidence type="ECO:0000313" key="5">
    <source>
        <dbReference type="EMBL" id="SJN11140.1"/>
    </source>
</evidence>
<organism evidence="5 6">
    <name type="scientific">Halomonas citrativorans</name>
    <dbReference type="NCBI Taxonomy" id="2742612"/>
    <lineage>
        <taxon>Bacteria</taxon>
        <taxon>Pseudomonadati</taxon>
        <taxon>Pseudomonadota</taxon>
        <taxon>Gammaproteobacteria</taxon>
        <taxon>Oceanospirillales</taxon>
        <taxon>Halomonadaceae</taxon>
        <taxon>Halomonas</taxon>
    </lineage>
</organism>
<dbReference type="PANTHER" id="PTHR33154">
    <property type="entry name" value="TRANSCRIPTIONAL REGULATOR, ARSR FAMILY"/>
    <property type="match status" value="1"/>
</dbReference>
<keyword evidence="3" id="KW-0804">Transcription</keyword>
<dbReference type="InterPro" id="IPR011991">
    <property type="entry name" value="ArsR-like_HTH"/>
</dbReference>
<evidence type="ECO:0000256" key="2">
    <source>
        <dbReference type="ARBA" id="ARBA00023125"/>
    </source>
</evidence>
<dbReference type="InterPro" id="IPR001845">
    <property type="entry name" value="HTH_ArsR_DNA-bd_dom"/>
</dbReference>
<gene>
    <name evidence="5" type="ORF">CZ787_05260</name>
</gene>
<dbReference type="InterPro" id="IPR036390">
    <property type="entry name" value="WH_DNA-bd_sf"/>
</dbReference>
<dbReference type="AlphaFoldDB" id="A0A1R4HUA4"/>
<dbReference type="PRINTS" id="PR00778">
    <property type="entry name" value="HTHARSR"/>
</dbReference>
<dbReference type="InterPro" id="IPR051081">
    <property type="entry name" value="HTH_MetalResp_TranReg"/>
</dbReference>
<protein>
    <submittedName>
        <fullName evidence="5">Transcriptional regulator, ArsR family</fullName>
    </submittedName>
</protein>
<feature type="domain" description="HTH arsR-type" evidence="4">
    <location>
        <begin position="11"/>
        <end position="104"/>
    </location>
</feature>
<accession>A0A1R4HUA4</accession>
<evidence type="ECO:0000313" key="6">
    <source>
        <dbReference type="Proteomes" id="UP000196331"/>
    </source>
</evidence>
<dbReference type="GO" id="GO:0003700">
    <property type="term" value="F:DNA-binding transcription factor activity"/>
    <property type="evidence" value="ECO:0007669"/>
    <property type="project" value="InterPro"/>
</dbReference>
<proteinExistence type="predicted"/>
<evidence type="ECO:0000256" key="3">
    <source>
        <dbReference type="ARBA" id="ARBA00023163"/>
    </source>
</evidence>
<dbReference type="SMART" id="SM00418">
    <property type="entry name" value="HTH_ARSR"/>
    <property type="match status" value="1"/>
</dbReference>
<evidence type="ECO:0000259" key="4">
    <source>
        <dbReference type="PROSITE" id="PS50987"/>
    </source>
</evidence>
<dbReference type="Proteomes" id="UP000196331">
    <property type="component" value="Unassembled WGS sequence"/>
</dbReference>
<dbReference type="PANTHER" id="PTHR33154:SF12">
    <property type="entry name" value="TRANSCRIPTIONAL REGULATORY PROTEIN"/>
    <property type="match status" value="1"/>
</dbReference>
<reference evidence="5 6" key="1">
    <citation type="submission" date="2017-02" db="EMBL/GenBank/DDBJ databases">
        <authorList>
            <person name="Dridi B."/>
        </authorList>
    </citation>
    <scope>NUCLEOTIDE SEQUENCE [LARGE SCALE GENOMIC DNA]</scope>
    <source>
        <strain evidence="5 6">JB380</strain>
    </source>
</reference>
<dbReference type="Gene3D" id="1.10.10.10">
    <property type="entry name" value="Winged helix-like DNA-binding domain superfamily/Winged helix DNA-binding domain"/>
    <property type="match status" value="1"/>
</dbReference>
<dbReference type="SUPFAM" id="SSF46785">
    <property type="entry name" value="Winged helix' DNA-binding domain"/>
    <property type="match status" value="1"/>
</dbReference>
<keyword evidence="1" id="KW-0805">Transcription regulation</keyword>
<sequence>MYDLSMRPFKHPPVSEFVLERLLYALSDPVRLEIIRRLATLGEASCGELDGGRPKSSMSHHFRILRDVGLVNTQTAGTTHMNSLRKEDVDSRFPGLLEAILSQPE</sequence>
<comment type="caution">
    <text evidence="5">The sequence shown here is derived from an EMBL/GenBank/DDBJ whole genome shotgun (WGS) entry which is preliminary data.</text>
</comment>
<dbReference type="InterPro" id="IPR036388">
    <property type="entry name" value="WH-like_DNA-bd_sf"/>
</dbReference>
<evidence type="ECO:0000256" key="1">
    <source>
        <dbReference type="ARBA" id="ARBA00023015"/>
    </source>
</evidence>
<dbReference type="GO" id="GO:0003677">
    <property type="term" value="F:DNA binding"/>
    <property type="evidence" value="ECO:0007669"/>
    <property type="project" value="UniProtKB-KW"/>
</dbReference>
<name>A0A1R4HUA4_9GAMM</name>